<sequence>MPKSPKNERKPVIVTFKRKDKRSTKSDKQEILQSAINADVNFLTSNDFSKQARAVGSGEDLSMIGYDVNRYKAPLLMANLTSDEIDKLKKNSDVAKVEADGKMYALDGPSALAQTTPIGVTQVKAPAAWPSSQGEGIKVFICDTGIDSDHPDLVSNLRDGKSFVTNESTTEDFHGHGTHCAGTVAAAMNNTAVVGVAPYAYLYPVKVLAANGSGNWSWLIAALDWIMDKKGARVASMSLGGGGAPTALGDMCEAAYDDGVLLVAAAGNQGPGPNTVGFPAKYPHVMAIAAVDSSDIVAGFSSRGPEVEVCAPGVQVLSTTRGGGTGTMSGTSMACPHVSGVAALAWGSHRGSNNKQVRWLLNTFVDKVGDQDPLKYGKGRVDANTAAFYLNNPPEFVI</sequence>
<dbReference type="PRINTS" id="PR00723">
    <property type="entry name" value="SUBTILISIN"/>
</dbReference>
<dbReference type="InterPro" id="IPR050131">
    <property type="entry name" value="Peptidase_S8_subtilisin-like"/>
</dbReference>
<feature type="compositionally biased region" description="Basic and acidic residues" evidence="7">
    <location>
        <begin position="1"/>
        <end position="11"/>
    </location>
</feature>
<dbReference type="RefSeq" id="WP_168820496.1">
    <property type="nucleotide sequence ID" value="NZ_CP051217.1"/>
</dbReference>
<dbReference type="GO" id="GO:0004252">
    <property type="term" value="F:serine-type endopeptidase activity"/>
    <property type="evidence" value="ECO:0007669"/>
    <property type="project" value="UniProtKB-UniRule"/>
</dbReference>
<dbReference type="AlphaFoldDB" id="A0A6H2DPB9"/>
<dbReference type="PANTHER" id="PTHR43806">
    <property type="entry name" value="PEPTIDASE S8"/>
    <property type="match status" value="1"/>
</dbReference>
<keyword evidence="2 6" id="KW-0645">Protease</keyword>
<accession>A0A6H2DPB9</accession>
<evidence type="ECO:0000256" key="3">
    <source>
        <dbReference type="ARBA" id="ARBA00022723"/>
    </source>
</evidence>
<dbReference type="InterPro" id="IPR000209">
    <property type="entry name" value="Peptidase_S8/S53_dom"/>
</dbReference>
<feature type="active site" description="Charge relay system" evidence="6">
    <location>
        <position position="143"/>
    </location>
</feature>
<name>A0A6H2DPB9_9SPHN</name>
<organism evidence="9 10">
    <name type="scientific">Parasphingorhabdus halotolerans</name>
    <dbReference type="NCBI Taxonomy" id="2725558"/>
    <lineage>
        <taxon>Bacteria</taxon>
        <taxon>Pseudomonadati</taxon>
        <taxon>Pseudomonadota</taxon>
        <taxon>Alphaproteobacteria</taxon>
        <taxon>Sphingomonadales</taxon>
        <taxon>Sphingomonadaceae</taxon>
        <taxon>Parasphingorhabdus</taxon>
    </lineage>
</organism>
<keyword evidence="4 6" id="KW-0378">Hydrolase</keyword>
<dbReference type="InterPro" id="IPR036852">
    <property type="entry name" value="Peptidase_S8/S53_dom_sf"/>
</dbReference>
<dbReference type="Proteomes" id="UP000501600">
    <property type="component" value="Chromosome"/>
</dbReference>
<dbReference type="InterPro" id="IPR037045">
    <property type="entry name" value="S8pro/Inhibitor_I9_sf"/>
</dbReference>
<dbReference type="GO" id="GO:0006508">
    <property type="term" value="P:proteolysis"/>
    <property type="evidence" value="ECO:0007669"/>
    <property type="project" value="UniProtKB-KW"/>
</dbReference>
<dbReference type="KEGG" id="phao:HF685_13840"/>
<keyword evidence="3" id="KW-0479">Metal-binding</keyword>
<gene>
    <name evidence="9" type="ORF">HF685_13840</name>
</gene>
<feature type="region of interest" description="Disordered" evidence="7">
    <location>
        <begin position="1"/>
        <end position="28"/>
    </location>
</feature>
<evidence type="ECO:0000256" key="2">
    <source>
        <dbReference type="ARBA" id="ARBA00022670"/>
    </source>
</evidence>
<dbReference type="InterPro" id="IPR034202">
    <property type="entry name" value="Subtilisin_Carlsberg-like"/>
</dbReference>
<feature type="active site" description="Charge relay system" evidence="6">
    <location>
        <position position="176"/>
    </location>
</feature>
<dbReference type="PROSITE" id="PS00138">
    <property type="entry name" value="SUBTILASE_SER"/>
    <property type="match status" value="1"/>
</dbReference>
<dbReference type="SUPFAM" id="SSF52743">
    <property type="entry name" value="Subtilisin-like"/>
    <property type="match status" value="1"/>
</dbReference>
<evidence type="ECO:0000256" key="1">
    <source>
        <dbReference type="ARBA" id="ARBA00011073"/>
    </source>
</evidence>
<evidence type="ECO:0000256" key="5">
    <source>
        <dbReference type="ARBA" id="ARBA00022825"/>
    </source>
</evidence>
<dbReference type="Gene3D" id="3.40.50.200">
    <property type="entry name" value="Peptidase S8/S53 domain"/>
    <property type="match status" value="1"/>
</dbReference>
<keyword evidence="5 6" id="KW-0720">Serine protease</keyword>
<evidence type="ECO:0000256" key="6">
    <source>
        <dbReference type="PROSITE-ProRule" id="PRU01240"/>
    </source>
</evidence>
<protein>
    <submittedName>
        <fullName evidence="9">S8 family peptidase</fullName>
    </submittedName>
</protein>
<feature type="domain" description="Peptidase S8/S53" evidence="8">
    <location>
        <begin position="134"/>
        <end position="377"/>
    </location>
</feature>
<dbReference type="InterPro" id="IPR023828">
    <property type="entry name" value="Peptidase_S8_Ser-AS"/>
</dbReference>
<proteinExistence type="inferred from homology"/>
<dbReference type="CDD" id="cd07477">
    <property type="entry name" value="Peptidases_S8_Subtilisin_subset"/>
    <property type="match status" value="1"/>
</dbReference>
<dbReference type="Pfam" id="PF00082">
    <property type="entry name" value="Peptidase_S8"/>
    <property type="match status" value="1"/>
</dbReference>
<dbReference type="InterPro" id="IPR015500">
    <property type="entry name" value="Peptidase_S8_subtilisin-rel"/>
</dbReference>
<dbReference type="GO" id="GO:0046872">
    <property type="term" value="F:metal ion binding"/>
    <property type="evidence" value="ECO:0007669"/>
    <property type="project" value="UniProtKB-KW"/>
</dbReference>
<dbReference type="InterPro" id="IPR022398">
    <property type="entry name" value="Peptidase_S8_His-AS"/>
</dbReference>
<keyword evidence="10" id="KW-1185">Reference proteome</keyword>
<dbReference type="Gene3D" id="3.30.70.80">
    <property type="entry name" value="Peptidase S8 propeptide/proteinase inhibitor I9"/>
    <property type="match status" value="1"/>
</dbReference>
<dbReference type="PANTHER" id="PTHR43806:SF11">
    <property type="entry name" value="CEREVISIN-RELATED"/>
    <property type="match status" value="1"/>
</dbReference>
<dbReference type="PROSITE" id="PS51892">
    <property type="entry name" value="SUBTILASE"/>
    <property type="match status" value="1"/>
</dbReference>
<dbReference type="EMBL" id="CP051217">
    <property type="protein sequence ID" value="QJB70230.1"/>
    <property type="molecule type" value="Genomic_DNA"/>
</dbReference>
<dbReference type="PROSITE" id="PS00137">
    <property type="entry name" value="SUBTILASE_HIS"/>
    <property type="match status" value="1"/>
</dbReference>
<evidence type="ECO:0000313" key="10">
    <source>
        <dbReference type="Proteomes" id="UP000501600"/>
    </source>
</evidence>
<reference evidence="9 10" key="1">
    <citation type="submission" date="2020-04" db="EMBL/GenBank/DDBJ databases">
        <title>Genome sequence for Sphingorhabdus sp. strain M1.</title>
        <authorList>
            <person name="Park S.-J."/>
        </authorList>
    </citation>
    <scope>NUCLEOTIDE SEQUENCE [LARGE SCALE GENOMIC DNA]</scope>
    <source>
        <strain evidence="9 10">JK6</strain>
    </source>
</reference>
<evidence type="ECO:0000313" key="9">
    <source>
        <dbReference type="EMBL" id="QJB70230.1"/>
    </source>
</evidence>
<evidence type="ECO:0000256" key="4">
    <source>
        <dbReference type="ARBA" id="ARBA00022801"/>
    </source>
</evidence>
<comment type="similarity">
    <text evidence="1 6">Belongs to the peptidase S8 family.</text>
</comment>
<feature type="active site" description="Charge relay system" evidence="6">
    <location>
        <position position="332"/>
    </location>
</feature>
<evidence type="ECO:0000259" key="8">
    <source>
        <dbReference type="Pfam" id="PF00082"/>
    </source>
</evidence>
<evidence type="ECO:0000256" key="7">
    <source>
        <dbReference type="SAM" id="MobiDB-lite"/>
    </source>
</evidence>